<comment type="caution">
    <text evidence="2">The sequence shown here is derived from an EMBL/GenBank/DDBJ whole genome shotgun (WGS) entry which is preliminary data.</text>
</comment>
<name>A0ABU5CTL5_9BACI</name>
<sequence length="199" mass="22885">MIILVIVLLFVIGGLLWHIKNKKDHEAYLLTRKLEVSENLKRTLAMGLHARFNFPTKLNEEGEKVFEKASSIFLKQTSLEFEDFVATIFKNYFGGYVYTAPKAGDFGVDFEHHREDGIYLCQVKAWKNDLNYEAIALLHSNMVKHQAKGGYVITTSDFTVGARDYAKGLHIELVNGIDLVNYWLEAMELQIYEQKEEMA</sequence>
<dbReference type="Gene3D" id="3.40.1350.10">
    <property type="match status" value="1"/>
</dbReference>
<dbReference type="PANTHER" id="PTHR30015:SF7">
    <property type="entry name" value="TYPE IV METHYL-DIRECTED RESTRICTION ENZYME ECOKMRR"/>
    <property type="match status" value="1"/>
</dbReference>
<evidence type="ECO:0000313" key="3">
    <source>
        <dbReference type="Proteomes" id="UP001275315"/>
    </source>
</evidence>
<dbReference type="InterPro" id="IPR052906">
    <property type="entry name" value="Type_IV_Methyl-Rstrct_Enzyme"/>
</dbReference>
<dbReference type="EC" id="3.1.21.-" evidence="2"/>
<proteinExistence type="predicted"/>
<dbReference type="InterPro" id="IPR011856">
    <property type="entry name" value="tRNA_endonuc-like_dom_sf"/>
</dbReference>
<dbReference type="Pfam" id="PF04471">
    <property type="entry name" value="Mrr_cat"/>
    <property type="match status" value="1"/>
</dbReference>
<keyword evidence="2" id="KW-0378">Hydrolase</keyword>
<dbReference type="RefSeq" id="WP_320380463.1">
    <property type="nucleotide sequence ID" value="NZ_JAWDIQ010000002.1"/>
</dbReference>
<evidence type="ECO:0000313" key="2">
    <source>
        <dbReference type="EMBL" id="MDY0409674.1"/>
    </source>
</evidence>
<dbReference type="SUPFAM" id="SSF52980">
    <property type="entry name" value="Restriction endonuclease-like"/>
    <property type="match status" value="1"/>
</dbReference>
<organism evidence="2 3">
    <name type="scientific">Paracerasibacillus soli</name>
    <dbReference type="NCBI Taxonomy" id="480284"/>
    <lineage>
        <taxon>Bacteria</taxon>
        <taxon>Bacillati</taxon>
        <taxon>Bacillota</taxon>
        <taxon>Bacilli</taxon>
        <taxon>Bacillales</taxon>
        <taxon>Bacillaceae</taxon>
        <taxon>Paracerasibacillus</taxon>
    </lineage>
</organism>
<keyword evidence="2" id="KW-0540">Nuclease</keyword>
<protein>
    <submittedName>
        <fullName evidence="2">Restriction endonuclease</fullName>
        <ecNumber evidence="2">3.1.21.-</ecNumber>
    </submittedName>
</protein>
<dbReference type="InterPro" id="IPR007560">
    <property type="entry name" value="Restrct_endonuc_IV_Mrr"/>
</dbReference>
<evidence type="ECO:0000259" key="1">
    <source>
        <dbReference type="Pfam" id="PF04471"/>
    </source>
</evidence>
<dbReference type="Proteomes" id="UP001275315">
    <property type="component" value="Unassembled WGS sequence"/>
</dbReference>
<reference evidence="2 3" key="1">
    <citation type="submission" date="2023-10" db="EMBL/GenBank/DDBJ databases">
        <title>Virgibacillus soli CC-YMP-6 genome.</title>
        <authorList>
            <person name="Miliotis G."/>
            <person name="Sengupta P."/>
            <person name="Hameed A."/>
            <person name="Chuvochina M."/>
            <person name="Mcdonagh F."/>
            <person name="Simpson A.C."/>
            <person name="Singh N.K."/>
            <person name="Rekha P.D."/>
            <person name="Raman K."/>
            <person name="Hugenholtz P."/>
            <person name="Venkateswaran K."/>
        </authorList>
    </citation>
    <scope>NUCLEOTIDE SEQUENCE [LARGE SCALE GENOMIC DNA]</scope>
    <source>
        <strain evidence="2 3">CC-YMP-6</strain>
    </source>
</reference>
<dbReference type="GO" id="GO:0004519">
    <property type="term" value="F:endonuclease activity"/>
    <property type="evidence" value="ECO:0007669"/>
    <property type="project" value="UniProtKB-KW"/>
</dbReference>
<feature type="domain" description="Restriction endonuclease type IV Mrr" evidence="1">
    <location>
        <begin position="77"/>
        <end position="181"/>
    </location>
</feature>
<accession>A0ABU5CTL5</accession>
<dbReference type="EMBL" id="JAWDIQ010000002">
    <property type="protein sequence ID" value="MDY0409674.1"/>
    <property type="molecule type" value="Genomic_DNA"/>
</dbReference>
<gene>
    <name evidence="2" type="ORF">RWD45_15235</name>
</gene>
<dbReference type="InterPro" id="IPR011335">
    <property type="entry name" value="Restrct_endonuc-II-like"/>
</dbReference>
<dbReference type="PANTHER" id="PTHR30015">
    <property type="entry name" value="MRR RESTRICTION SYSTEM PROTEIN"/>
    <property type="match status" value="1"/>
</dbReference>
<keyword evidence="3" id="KW-1185">Reference proteome</keyword>
<dbReference type="GO" id="GO:0016787">
    <property type="term" value="F:hydrolase activity"/>
    <property type="evidence" value="ECO:0007669"/>
    <property type="project" value="UniProtKB-KW"/>
</dbReference>
<keyword evidence="2" id="KW-0255">Endonuclease</keyword>